<keyword evidence="3" id="KW-0804">Transcription</keyword>
<evidence type="ECO:0000259" key="4">
    <source>
        <dbReference type="PROSITE" id="PS50949"/>
    </source>
</evidence>
<dbReference type="Proteomes" id="UP000186132">
    <property type="component" value="Unassembled WGS sequence"/>
</dbReference>
<dbReference type="CDD" id="cd07377">
    <property type="entry name" value="WHTH_GntR"/>
    <property type="match status" value="1"/>
</dbReference>
<keyword evidence="1" id="KW-0805">Transcription regulation</keyword>
<dbReference type="PROSITE" id="PS50949">
    <property type="entry name" value="HTH_GNTR"/>
    <property type="match status" value="1"/>
</dbReference>
<dbReference type="Pfam" id="PF07729">
    <property type="entry name" value="FCD"/>
    <property type="match status" value="1"/>
</dbReference>
<evidence type="ECO:0000256" key="2">
    <source>
        <dbReference type="ARBA" id="ARBA00023125"/>
    </source>
</evidence>
<dbReference type="EMBL" id="FQVU01000001">
    <property type="protein sequence ID" value="SHF79984.1"/>
    <property type="molecule type" value="Genomic_DNA"/>
</dbReference>
<dbReference type="RefSeq" id="WP_073386416.1">
    <property type="nucleotide sequence ID" value="NZ_FQVU01000001.1"/>
</dbReference>
<dbReference type="PANTHER" id="PTHR43537:SF24">
    <property type="entry name" value="GLUCONATE OPERON TRANSCRIPTIONAL REPRESSOR"/>
    <property type="match status" value="1"/>
</dbReference>
<evidence type="ECO:0000313" key="6">
    <source>
        <dbReference type="Proteomes" id="UP000186132"/>
    </source>
</evidence>
<dbReference type="SMART" id="SM00895">
    <property type="entry name" value="FCD"/>
    <property type="match status" value="1"/>
</dbReference>
<dbReference type="InterPro" id="IPR008920">
    <property type="entry name" value="TF_FadR/GntR_C"/>
</dbReference>
<gene>
    <name evidence="5" type="ORF">SAMN05443575_0929</name>
</gene>
<protein>
    <submittedName>
        <fullName evidence="5">DNA-binding transcriptional regulator, GntR family</fullName>
    </submittedName>
</protein>
<dbReference type="STRING" id="1206085.SAMN05443575_0929"/>
<organism evidence="5 6">
    <name type="scientific">Jatrophihabitans endophyticus</name>
    <dbReference type="NCBI Taxonomy" id="1206085"/>
    <lineage>
        <taxon>Bacteria</taxon>
        <taxon>Bacillati</taxon>
        <taxon>Actinomycetota</taxon>
        <taxon>Actinomycetes</taxon>
        <taxon>Jatrophihabitantales</taxon>
        <taxon>Jatrophihabitantaceae</taxon>
        <taxon>Jatrophihabitans</taxon>
    </lineage>
</organism>
<dbReference type="GO" id="GO:0003677">
    <property type="term" value="F:DNA binding"/>
    <property type="evidence" value="ECO:0007669"/>
    <property type="project" value="UniProtKB-KW"/>
</dbReference>
<accession>A0A1M5ELG4</accession>
<evidence type="ECO:0000313" key="5">
    <source>
        <dbReference type="EMBL" id="SHF79984.1"/>
    </source>
</evidence>
<dbReference type="Gene3D" id="1.10.10.10">
    <property type="entry name" value="Winged helix-like DNA-binding domain superfamily/Winged helix DNA-binding domain"/>
    <property type="match status" value="1"/>
</dbReference>
<keyword evidence="6" id="KW-1185">Reference proteome</keyword>
<dbReference type="SUPFAM" id="SSF48008">
    <property type="entry name" value="GntR ligand-binding domain-like"/>
    <property type="match status" value="1"/>
</dbReference>
<dbReference type="GO" id="GO:0003700">
    <property type="term" value="F:DNA-binding transcription factor activity"/>
    <property type="evidence" value="ECO:0007669"/>
    <property type="project" value="InterPro"/>
</dbReference>
<evidence type="ECO:0000256" key="1">
    <source>
        <dbReference type="ARBA" id="ARBA00023015"/>
    </source>
</evidence>
<dbReference type="SMART" id="SM00345">
    <property type="entry name" value="HTH_GNTR"/>
    <property type="match status" value="1"/>
</dbReference>
<reference evidence="5 6" key="1">
    <citation type="submission" date="2016-11" db="EMBL/GenBank/DDBJ databases">
        <authorList>
            <person name="Jaros S."/>
            <person name="Januszkiewicz K."/>
            <person name="Wedrychowicz H."/>
        </authorList>
    </citation>
    <scope>NUCLEOTIDE SEQUENCE [LARGE SCALE GENOMIC DNA]</scope>
    <source>
        <strain evidence="5 6">DSM 45627</strain>
    </source>
</reference>
<dbReference type="PANTHER" id="PTHR43537">
    <property type="entry name" value="TRANSCRIPTIONAL REGULATOR, GNTR FAMILY"/>
    <property type="match status" value="1"/>
</dbReference>
<dbReference type="SUPFAM" id="SSF46785">
    <property type="entry name" value="Winged helix' DNA-binding domain"/>
    <property type="match status" value="1"/>
</dbReference>
<keyword evidence="2 5" id="KW-0238">DNA-binding</keyword>
<feature type="domain" description="HTH gntR-type" evidence="4">
    <location>
        <begin position="9"/>
        <end position="76"/>
    </location>
</feature>
<dbReference type="AlphaFoldDB" id="A0A1M5ELG4"/>
<sequence>MTSPSTAGSGSADGVAEAIRTGIAAGEYVPGQRLVEADLTDRFGATRGAVRSALITLGHEGLVERVAHRGARVRTVSTAEAVAITEVRMALEGLCAYKAAERITDVEITELRDLGRRMQTAVAGGDAVAYAELNQRLHARVREISAQPVAADVLLRLRAQNVHHQFRLARRPGRPQSSLPEHLAIVDEVCSRNPEAAERAARRHLRSVIDALAETPEPETAP</sequence>
<dbReference type="Pfam" id="PF00392">
    <property type="entry name" value="GntR"/>
    <property type="match status" value="1"/>
</dbReference>
<dbReference type="InterPro" id="IPR000524">
    <property type="entry name" value="Tscrpt_reg_HTH_GntR"/>
</dbReference>
<dbReference type="InterPro" id="IPR011711">
    <property type="entry name" value="GntR_C"/>
</dbReference>
<dbReference type="InterPro" id="IPR036388">
    <property type="entry name" value="WH-like_DNA-bd_sf"/>
</dbReference>
<name>A0A1M5ELG4_9ACTN</name>
<dbReference type="InterPro" id="IPR036390">
    <property type="entry name" value="WH_DNA-bd_sf"/>
</dbReference>
<dbReference type="Gene3D" id="1.20.120.530">
    <property type="entry name" value="GntR ligand-binding domain-like"/>
    <property type="match status" value="1"/>
</dbReference>
<proteinExistence type="predicted"/>
<evidence type="ECO:0000256" key="3">
    <source>
        <dbReference type="ARBA" id="ARBA00023163"/>
    </source>
</evidence>
<dbReference type="OrthoDB" id="3570892at2"/>